<dbReference type="GO" id="GO:0006895">
    <property type="term" value="P:Golgi to endosome transport"/>
    <property type="evidence" value="ECO:0007669"/>
    <property type="project" value="InterPro"/>
</dbReference>
<dbReference type="InterPro" id="IPR040314">
    <property type="entry name" value="DOP1"/>
</dbReference>
<evidence type="ECO:0000313" key="11">
    <source>
        <dbReference type="EMBL" id="KAG4426654.1"/>
    </source>
</evidence>
<evidence type="ECO:0000256" key="7">
    <source>
        <dbReference type="SAM" id="MobiDB-lite"/>
    </source>
</evidence>
<dbReference type="Pfam" id="PF24598">
    <property type="entry name" value="DOP1_C"/>
    <property type="match status" value="1"/>
</dbReference>
<keyword evidence="12" id="KW-1185">Reference proteome</keyword>
<comment type="caution">
    <text evidence="11">The sequence shown here is derived from an EMBL/GenBank/DDBJ whole genome shotgun (WGS) entry which is preliminary data.</text>
</comment>
<dbReference type="Pfam" id="PF24597">
    <property type="entry name" value="TPR_DOP1_M"/>
    <property type="match status" value="1"/>
</dbReference>
<name>A0A8H8BWV4_9HELO</name>
<keyword evidence="4" id="KW-0333">Golgi apparatus</keyword>
<evidence type="ECO:0000256" key="5">
    <source>
        <dbReference type="ARBA" id="ARBA00023136"/>
    </source>
</evidence>
<dbReference type="EMBL" id="JAFJYH010000001">
    <property type="protein sequence ID" value="KAG4426654.1"/>
    <property type="molecule type" value="Genomic_DNA"/>
</dbReference>
<dbReference type="SUPFAM" id="SSF48371">
    <property type="entry name" value="ARM repeat"/>
    <property type="match status" value="1"/>
</dbReference>
<dbReference type="GO" id="GO:0015031">
    <property type="term" value="P:protein transport"/>
    <property type="evidence" value="ECO:0007669"/>
    <property type="project" value="UniProtKB-KW"/>
</dbReference>
<dbReference type="PANTHER" id="PTHR14042">
    <property type="entry name" value="DOPEY-RELATED"/>
    <property type="match status" value="1"/>
</dbReference>
<feature type="domain" description="DOP1-like middle TPR" evidence="9">
    <location>
        <begin position="397"/>
        <end position="622"/>
    </location>
</feature>
<evidence type="ECO:0000256" key="6">
    <source>
        <dbReference type="ARBA" id="ARBA00046326"/>
    </source>
</evidence>
<feature type="region of interest" description="Disordered" evidence="7">
    <location>
        <begin position="1063"/>
        <end position="1108"/>
    </location>
</feature>
<dbReference type="InterPro" id="IPR056458">
    <property type="entry name" value="TPR_DOP1_M"/>
</dbReference>
<dbReference type="GO" id="GO:0005829">
    <property type="term" value="C:cytosol"/>
    <property type="evidence" value="ECO:0007669"/>
    <property type="project" value="GOC"/>
</dbReference>
<feature type="region of interest" description="Disordered" evidence="7">
    <location>
        <begin position="369"/>
        <end position="393"/>
    </location>
</feature>
<protein>
    <recommendedName>
        <fullName evidence="13">Dopey N-terminal domain-containing protein</fullName>
    </recommendedName>
</protein>
<evidence type="ECO:0000259" key="8">
    <source>
        <dbReference type="Pfam" id="PF04118"/>
    </source>
</evidence>
<dbReference type="InterPro" id="IPR016024">
    <property type="entry name" value="ARM-type_fold"/>
</dbReference>
<keyword evidence="5" id="KW-0472">Membrane</keyword>
<dbReference type="InterPro" id="IPR056457">
    <property type="entry name" value="DOP1_C"/>
</dbReference>
<comment type="subcellular location">
    <subcellularLocation>
        <location evidence="1">Golgi apparatus membrane</location>
        <topology evidence="1">Peripheral membrane protein</topology>
    </subcellularLocation>
</comment>
<evidence type="ECO:0000256" key="2">
    <source>
        <dbReference type="ARBA" id="ARBA00022448"/>
    </source>
</evidence>
<evidence type="ECO:0000313" key="12">
    <source>
        <dbReference type="Proteomes" id="UP000664132"/>
    </source>
</evidence>
<organism evidence="11 12">
    <name type="scientific">Cadophora malorum</name>
    <dbReference type="NCBI Taxonomy" id="108018"/>
    <lineage>
        <taxon>Eukaryota</taxon>
        <taxon>Fungi</taxon>
        <taxon>Dikarya</taxon>
        <taxon>Ascomycota</taxon>
        <taxon>Pezizomycotina</taxon>
        <taxon>Leotiomycetes</taxon>
        <taxon>Helotiales</taxon>
        <taxon>Ploettnerulaceae</taxon>
        <taxon>Cadophora</taxon>
    </lineage>
</organism>
<dbReference type="GO" id="GO:0005768">
    <property type="term" value="C:endosome"/>
    <property type="evidence" value="ECO:0007669"/>
    <property type="project" value="TreeGrafter"/>
</dbReference>
<keyword evidence="3" id="KW-0653">Protein transport</keyword>
<evidence type="ECO:0000256" key="1">
    <source>
        <dbReference type="ARBA" id="ARBA00004395"/>
    </source>
</evidence>
<dbReference type="GO" id="GO:0005802">
    <property type="term" value="C:trans-Golgi network"/>
    <property type="evidence" value="ECO:0007669"/>
    <property type="project" value="TreeGrafter"/>
</dbReference>
<accession>A0A8H8BWV4</accession>
<dbReference type="OrthoDB" id="297643at2759"/>
<evidence type="ECO:0008006" key="13">
    <source>
        <dbReference type="Google" id="ProtNLM"/>
    </source>
</evidence>
<reference evidence="11" key="1">
    <citation type="submission" date="2021-02" db="EMBL/GenBank/DDBJ databases">
        <title>Genome sequence Cadophora malorum strain M34.</title>
        <authorList>
            <person name="Stefanovic E."/>
            <person name="Vu D."/>
            <person name="Scully C."/>
            <person name="Dijksterhuis J."/>
            <person name="Roader J."/>
            <person name="Houbraken J."/>
        </authorList>
    </citation>
    <scope>NUCLEOTIDE SEQUENCE</scope>
    <source>
        <strain evidence="11">M34</strain>
    </source>
</reference>
<feature type="compositionally biased region" description="Polar residues" evidence="7">
    <location>
        <begin position="1081"/>
        <end position="1092"/>
    </location>
</feature>
<sequence>MALEAGRQSVSPTSSGRASPVPRKWRNQLGSDEPPSKDKAFRRYASGVERSLSLFDTALQEWADYISFLGRLLKSLQAHPKDIKAVPSKAIVAKRLAQCLNPALPSGVHQKALEVYSFIFSMIGRDALSNDLPLYLPGLSSTLSFASLSVRTPFLELLEKYLLKLDPRSLRPALKAIILALLPGLEEETSEEFERTLKLLDGFKHALRPATTEDLGENHSSGDEYFWQCFFLAAVTSNGRRQGALSYLVRNLPKLGQTIHTESVNAPANGSQNEEEAARRLGEIVTSPEPGLLLRCFAAGLGDEQLLIQRGFLDLLVTHLPLHSHVLQKRVKSEDLELLITAAAGVVSRREMSLNRRLWTWLLGPEPVSNDGEAGPESPTSVVGDPLASSPSSRTQYFEEYGLQPLVQALLKLIARDSTNAVERARPFRICLSLMDRWEIGGLVVPDIFLPVVDSVRKYKDLATTKADFSEVLRSASVFFDGVESGLIWGEIIGLIAQASGPGGLSTTERVDKLSLVNFIIAHFNVREEEMLMIHAPLTALTLLTLLEDAKERAEQQADQAGTPEEVSSLALSIAMDLVDLIPERAFHTRPSTSQLTATSMDGKSIGQLKNSEILRKIKTFYVQDQGNLDAFPPPYSSPDVSELLMREVGSITCQSLSNTVSSADAGIKSKLLVMMVAKVPKVASLNISKLISSIEGRLNVLSQLPFVTFNSIISLATNLYSTTYISAIELSALVSPLVRHAWSYLSASQPKYHVETVRCLWQLQTALTITNREIEAAICSLMVEQDTSGTFGTRNADPGRSFTVLWTHTMQDTAAHLDRRSSKTSTQESKGPTRLLGVANYEVMLSRPLFLLLDSLLDDRTQLFMTVRTWLQSLVGIDRLFHLLVSKFSSFAFLQTLVEEGSSYQDSSVQKYSSEDDLDQCLYYLRTVSNMLRWSSDNMWAALAESSISTDASRPSLYRITGRDGEITLLEFFLHVCLRAISGSHASENLEQSRVSQFHSTALTTLHQILLSPYSLTLAELQLENVLIVRLMQSLDGSDPFIQVLLLDVVFDALKLRNMSRPAFPPPISPTTESKRSLVDTPQNSRLSVTTERGEHQPSPSLPPPPPSLVKCLQSGFAAQSSRPVLDSWVSFLTECLPLYSDTIFQILIPLVETLCAQVGSTFNDLQETFKGSSGITDDSTAPESTLISLLNGLEHVLARGHDRLLQDETKTPQAKSPEQPQGFFGNMVSGVFASETPQARSATANNRLTVLLSFQDAVRICFLIWSWGGKSGSTQDADSAASFNYTSLRMRNRARRLLEHLFAAEALECLETVVEIWQKSAKGPADMKSPVVLNLLHVLDGSRPKHTIPAIFNAIYSRTNPSALDPARKSTLTAPLSDTDLVIFLVEYARSLEDDAMDEIWTDCMTFLKDILANPFPHRQTLPSLLEFAAILGEKVDNTNFGEQRRMRKELGDLFLRLLAAIFTTRPIGFADGTTEGDERNNSRPDDIVGILASIAPNLPKILVEPDRILAAANTISASVIGPSFKSKSFPENISKSTLVLLYQLSRLPSTQKTWKKDLSDAFNDARFFANSVTLIESDWLALLKQWTLSDKERMPELLSRLLPPSTAGIVFGVGATSARLEADRKTQLNLRRVATLVVATMNDNFVGDLPLMQEKIVELLAASTTSSPSSTTRADIYLLLRALALKTSAVHLATLWPIVNAELHAAISSVVSPDHSAASETFNNYSILQACKLLDTLLCIAPDDFQLHEWLFITDTIDAVYRPSHFHPVALIDELSEELGSTALSSAIHTESAAVQAANGTSRRPLLGIGGISDEGTWERKDELVGKVLRPFFSQLSIFAFESTYSMSVPDWEACRMGLLRDLFDEKSIVKAL</sequence>
<feature type="domain" description="DOP1-like C-terminal" evidence="10">
    <location>
        <begin position="1386"/>
        <end position="1849"/>
    </location>
</feature>
<dbReference type="GO" id="GO:0000139">
    <property type="term" value="C:Golgi membrane"/>
    <property type="evidence" value="ECO:0007669"/>
    <property type="project" value="UniProtKB-SubCell"/>
</dbReference>
<dbReference type="InterPro" id="IPR007249">
    <property type="entry name" value="DOP1_N"/>
</dbReference>
<feature type="compositionally biased region" description="Polar residues" evidence="7">
    <location>
        <begin position="8"/>
        <end position="17"/>
    </location>
</feature>
<keyword evidence="2" id="KW-0813">Transport</keyword>
<evidence type="ECO:0000259" key="10">
    <source>
        <dbReference type="Pfam" id="PF24598"/>
    </source>
</evidence>
<proteinExistence type="inferred from homology"/>
<dbReference type="PANTHER" id="PTHR14042:SF24">
    <property type="entry name" value="PROTEIN DOPEY-1 HOMOLOG"/>
    <property type="match status" value="1"/>
</dbReference>
<evidence type="ECO:0000256" key="4">
    <source>
        <dbReference type="ARBA" id="ARBA00023034"/>
    </source>
</evidence>
<gene>
    <name evidence="11" type="ORF">IFR04_000085</name>
</gene>
<feature type="region of interest" description="Disordered" evidence="7">
    <location>
        <begin position="1"/>
        <end position="38"/>
    </location>
</feature>
<evidence type="ECO:0000256" key="3">
    <source>
        <dbReference type="ARBA" id="ARBA00022927"/>
    </source>
</evidence>
<dbReference type="Proteomes" id="UP000664132">
    <property type="component" value="Unassembled WGS sequence"/>
</dbReference>
<evidence type="ECO:0000259" key="9">
    <source>
        <dbReference type="Pfam" id="PF24597"/>
    </source>
</evidence>
<dbReference type="Pfam" id="PF04118">
    <property type="entry name" value="Dopey_N"/>
    <property type="match status" value="1"/>
</dbReference>
<feature type="domain" description="DOP1 N-terminal" evidence="8">
    <location>
        <begin position="38"/>
        <end position="366"/>
    </location>
</feature>
<comment type="similarity">
    <text evidence="6">Belongs to the DOP1 family.</text>
</comment>